<dbReference type="GO" id="GO:0016763">
    <property type="term" value="F:pentosyltransferase activity"/>
    <property type="evidence" value="ECO:0007669"/>
    <property type="project" value="TreeGrafter"/>
</dbReference>
<dbReference type="AlphaFoldDB" id="A0A1F7UMS3"/>
<dbReference type="PANTHER" id="PTHR33908">
    <property type="entry name" value="MANNOSYLTRANSFERASE YKCB-RELATED"/>
    <property type="match status" value="1"/>
</dbReference>
<dbReference type="GO" id="GO:0009103">
    <property type="term" value="P:lipopolysaccharide biosynthetic process"/>
    <property type="evidence" value="ECO:0007669"/>
    <property type="project" value="UniProtKB-ARBA"/>
</dbReference>
<sequence length="433" mass="46483">MHQQAKNNGVADRWSVARLALAVFILAALVRFWFVFIEHEPWKYVAADIAEYVSRAERLKAGVYGPQDAFIPVGYPAFIAGIIALGVGLKTVAFVQILAGALGAAACVAIVARMTGSRAAAGVGGFIAALYPPSVFFTGFFLTETITCALLTVAIACLTVPRGTGRVWGIVTGGILLGAAASVRPNIAIFLPILLALAVVLVRSGRRSRVSGMVATVAVAVACLAPASAFTSHITGRLSGPGTNGGVNFFLAMTEYQVVREGTPIGFGVLQIVPSNERSMYLSPRSLTDERFFYRETIRRVVERPALLLAIPDRIRRGIGLGQEPLWPGMPGYDRLLAFSVTILTLLALLPAILRVPVDLLMRRATPWTRAVCWGATLSLVLTLAFFLAEPRMTVPFAPILIALGCDAWAWAIELVKTRAHLPTNQDMRVLST</sequence>
<evidence type="ECO:0000256" key="5">
    <source>
        <dbReference type="ARBA" id="ARBA00022692"/>
    </source>
</evidence>
<keyword evidence="7 8" id="KW-0472">Membrane</keyword>
<feature type="transmembrane region" description="Helical" evidence="8">
    <location>
        <begin position="336"/>
        <end position="356"/>
    </location>
</feature>
<keyword evidence="3" id="KW-0328">Glycosyltransferase</keyword>
<keyword evidence="2" id="KW-1003">Cell membrane</keyword>
<accession>A0A1F7UMS3</accession>
<reference evidence="9 10" key="1">
    <citation type="journal article" date="2016" name="Nat. Commun.">
        <title>Thousands of microbial genomes shed light on interconnected biogeochemical processes in an aquifer system.</title>
        <authorList>
            <person name="Anantharaman K."/>
            <person name="Brown C.T."/>
            <person name="Hug L.A."/>
            <person name="Sharon I."/>
            <person name="Castelle C.J."/>
            <person name="Probst A.J."/>
            <person name="Thomas B.C."/>
            <person name="Singh A."/>
            <person name="Wilkins M.J."/>
            <person name="Karaoz U."/>
            <person name="Brodie E.L."/>
            <person name="Williams K.H."/>
            <person name="Hubbard S.S."/>
            <person name="Banfield J.F."/>
        </authorList>
    </citation>
    <scope>NUCLEOTIDE SEQUENCE [LARGE SCALE GENOMIC DNA]</scope>
</reference>
<feature type="transmembrane region" description="Helical" evidence="8">
    <location>
        <begin position="94"/>
        <end position="115"/>
    </location>
</feature>
<evidence type="ECO:0000313" key="10">
    <source>
        <dbReference type="Proteomes" id="UP000176603"/>
    </source>
</evidence>
<dbReference type="EMBL" id="MGEH01000005">
    <property type="protein sequence ID" value="OGL79580.1"/>
    <property type="molecule type" value="Genomic_DNA"/>
</dbReference>
<evidence type="ECO:0000256" key="8">
    <source>
        <dbReference type="SAM" id="Phobius"/>
    </source>
</evidence>
<proteinExistence type="predicted"/>
<evidence type="ECO:0000256" key="7">
    <source>
        <dbReference type="ARBA" id="ARBA00023136"/>
    </source>
</evidence>
<comment type="caution">
    <text evidence="9">The sequence shown here is derived from an EMBL/GenBank/DDBJ whole genome shotgun (WGS) entry which is preliminary data.</text>
</comment>
<name>A0A1F7UMS3_9BACT</name>
<feature type="transmembrane region" description="Helical" evidence="8">
    <location>
        <begin position="135"/>
        <end position="158"/>
    </location>
</feature>
<protein>
    <recommendedName>
        <fullName evidence="11">Glycosyltransferase RgtA/B/C/D-like domain-containing protein</fullName>
    </recommendedName>
</protein>
<keyword evidence="4" id="KW-0808">Transferase</keyword>
<feature type="transmembrane region" description="Helical" evidence="8">
    <location>
        <begin position="210"/>
        <end position="230"/>
    </location>
</feature>
<evidence type="ECO:0000256" key="3">
    <source>
        <dbReference type="ARBA" id="ARBA00022676"/>
    </source>
</evidence>
<evidence type="ECO:0000256" key="1">
    <source>
        <dbReference type="ARBA" id="ARBA00004651"/>
    </source>
</evidence>
<dbReference type="GO" id="GO:0005886">
    <property type="term" value="C:plasma membrane"/>
    <property type="evidence" value="ECO:0007669"/>
    <property type="project" value="UniProtKB-SubCell"/>
</dbReference>
<dbReference type="InterPro" id="IPR050297">
    <property type="entry name" value="LipidA_mod_glycosyltrf_83"/>
</dbReference>
<feature type="transmembrane region" description="Helical" evidence="8">
    <location>
        <begin position="69"/>
        <end position="87"/>
    </location>
</feature>
<dbReference type="Proteomes" id="UP000176603">
    <property type="component" value="Unassembled WGS sequence"/>
</dbReference>
<evidence type="ECO:0000256" key="6">
    <source>
        <dbReference type="ARBA" id="ARBA00022989"/>
    </source>
</evidence>
<keyword evidence="6 8" id="KW-1133">Transmembrane helix</keyword>
<evidence type="ECO:0000256" key="4">
    <source>
        <dbReference type="ARBA" id="ARBA00022679"/>
    </source>
</evidence>
<dbReference type="PANTHER" id="PTHR33908:SF11">
    <property type="entry name" value="MEMBRANE PROTEIN"/>
    <property type="match status" value="1"/>
</dbReference>
<evidence type="ECO:0000256" key="2">
    <source>
        <dbReference type="ARBA" id="ARBA00022475"/>
    </source>
</evidence>
<feature type="transmembrane region" description="Helical" evidence="8">
    <location>
        <begin position="16"/>
        <end position="36"/>
    </location>
</feature>
<evidence type="ECO:0008006" key="11">
    <source>
        <dbReference type="Google" id="ProtNLM"/>
    </source>
</evidence>
<gene>
    <name evidence="9" type="ORF">A3E39_03450</name>
</gene>
<keyword evidence="5 8" id="KW-0812">Transmembrane</keyword>
<comment type="subcellular location">
    <subcellularLocation>
        <location evidence="1">Cell membrane</location>
        <topology evidence="1">Multi-pass membrane protein</topology>
    </subcellularLocation>
</comment>
<feature type="transmembrane region" description="Helical" evidence="8">
    <location>
        <begin position="165"/>
        <end position="181"/>
    </location>
</feature>
<feature type="transmembrane region" description="Helical" evidence="8">
    <location>
        <begin position="395"/>
        <end position="413"/>
    </location>
</feature>
<organism evidence="9 10">
    <name type="scientific">Candidatus Uhrbacteria bacterium RIFCSPHIGHO2_12_FULL_60_25</name>
    <dbReference type="NCBI Taxonomy" id="1802399"/>
    <lineage>
        <taxon>Bacteria</taxon>
        <taxon>Candidatus Uhriibacteriota</taxon>
    </lineage>
</organism>
<dbReference type="STRING" id="1802399.A3E39_03450"/>
<feature type="transmembrane region" description="Helical" evidence="8">
    <location>
        <begin position="187"/>
        <end position="203"/>
    </location>
</feature>
<feature type="transmembrane region" description="Helical" evidence="8">
    <location>
        <begin position="368"/>
        <end position="389"/>
    </location>
</feature>
<evidence type="ECO:0000313" key="9">
    <source>
        <dbReference type="EMBL" id="OGL79580.1"/>
    </source>
</evidence>